<organism evidence="9 10">
    <name type="scientific">Eucalyptus globulus</name>
    <name type="common">Tasmanian blue gum</name>
    <dbReference type="NCBI Taxonomy" id="34317"/>
    <lineage>
        <taxon>Eukaryota</taxon>
        <taxon>Viridiplantae</taxon>
        <taxon>Streptophyta</taxon>
        <taxon>Embryophyta</taxon>
        <taxon>Tracheophyta</taxon>
        <taxon>Spermatophyta</taxon>
        <taxon>Magnoliopsida</taxon>
        <taxon>eudicotyledons</taxon>
        <taxon>Gunneridae</taxon>
        <taxon>Pentapetalae</taxon>
        <taxon>rosids</taxon>
        <taxon>malvids</taxon>
        <taxon>Myrtales</taxon>
        <taxon>Myrtaceae</taxon>
        <taxon>Myrtoideae</taxon>
        <taxon>Eucalypteae</taxon>
        <taxon>Eucalyptus</taxon>
    </lineage>
</organism>
<dbReference type="AlphaFoldDB" id="A0ABD3J3V1"/>
<dbReference type="SMART" id="SM01019">
    <property type="entry name" value="B3"/>
    <property type="match status" value="1"/>
</dbReference>
<dbReference type="InterPro" id="IPR015300">
    <property type="entry name" value="DNA-bd_pseudobarrel_sf"/>
</dbReference>
<dbReference type="PANTHER" id="PTHR31391">
    <property type="entry name" value="B3 DOMAIN-CONTAINING PROTEIN OS11G0197600-RELATED"/>
    <property type="match status" value="1"/>
</dbReference>
<evidence type="ECO:0000256" key="4">
    <source>
        <dbReference type="ARBA" id="ARBA00023163"/>
    </source>
</evidence>
<dbReference type="Proteomes" id="UP001634007">
    <property type="component" value="Unassembled WGS sequence"/>
</dbReference>
<evidence type="ECO:0000256" key="2">
    <source>
        <dbReference type="ARBA" id="ARBA00023015"/>
    </source>
</evidence>
<name>A0ABD3J3V1_EUCGL</name>
<keyword evidence="6" id="KW-0175">Coiled coil</keyword>
<dbReference type="GO" id="GO:0005634">
    <property type="term" value="C:nucleus"/>
    <property type="evidence" value="ECO:0007669"/>
    <property type="project" value="UniProtKB-SubCell"/>
</dbReference>
<evidence type="ECO:0000256" key="1">
    <source>
        <dbReference type="ARBA" id="ARBA00004123"/>
    </source>
</evidence>
<dbReference type="Pfam" id="PF02362">
    <property type="entry name" value="B3"/>
    <property type="match status" value="1"/>
</dbReference>
<proteinExistence type="predicted"/>
<dbReference type="EMBL" id="JBJKBG010000009">
    <property type="protein sequence ID" value="KAL3722465.1"/>
    <property type="molecule type" value="Genomic_DNA"/>
</dbReference>
<dbReference type="InterPro" id="IPR003340">
    <property type="entry name" value="B3_DNA-bd"/>
</dbReference>
<feature type="region of interest" description="Disordered" evidence="7">
    <location>
        <begin position="1"/>
        <end position="24"/>
    </location>
</feature>
<reference evidence="9 10" key="1">
    <citation type="submission" date="2024-11" db="EMBL/GenBank/DDBJ databases">
        <title>Chromosome-level genome assembly of Eucalyptus globulus Labill. provides insights into its genome evolution.</title>
        <authorList>
            <person name="Li X."/>
        </authorList>
    </citation>
    <scope>NUCLEOTIDE SEQUENCE [LARGE SCALE GENOMIC DNA]</scope>
    <source>
        <strain evidence="9">CL2024</strain>
        <tissue evidence="9">Fresh tender leaves</tissue>
    </source>
</reference>
<comment type="subcellular location">
    <subcellularLocation>
        <location evidence="1">Nucleus</location>
    </subcellularLocation>
</comment>
<dbReference type="PANTHER" id="PTHR31391:SF10">
    <property type="entry name" value="TF-B3 DOMAIN-CONTAINING PROTEIN"/>
    <property type="match status" value="1"/>
</dbReference>
<evidence type="ECO:0000256" key="6">
    <source>
        <dbReference type="SAM" id="Coils"/>
    </source>
</evidence>
<dbReference type="PROSITE" id="PS50863">
    <property type="entry name" value="B3"/>
    <property type="match status" value="1"/>
</dbReference>
<evidence type="ECO:0000259" key="8">
    <source>
        <dbReference type="PROSITE" id="PS50863"/>
    </source>
</evidence>
<protein>
    <recommendedName>
        <fullName evidence="8">TF-B3 domain-containing protein</fullName>
    </recommendedName>
</protein>
<evidence type="ECO:0000313" key="10">
    <source>
        <dbReference type="Proteomes" id="UP001634007"/>
    </source>
</evidence>
<feature type="coiled-coil region" evidence="6">
    <location>
        <begin position="366"/>
        <end position="414"/>
    </location>
</feature>
<gene>
    <name evidence="9" type="ORF">ACJRO7_034784</name>
</gene>
<feature type="region of interest" description="Disordered" evidence="7">
    <location>
        <begin position="163"/>
        <end position="205"/>
    </location>
</feature>
<dbReference type="GO" id="GO:0003677">
    <property type="term" value="F:DNA binding"/>
    <property type="evidence" value="ECO:0007669"/>
    <property type="project" value="UniProtKB-KW"/>
</dbReference>
<evidence type="ECO:0000313" key="9">
    <source>
        <dbReference type="EMBL" id="KAL3722465.1"/>
    </source>
</evidence>
<keyword evidence="3" id="KW-0238">DNA-binding</keyword>
<comment type="caution">
    <text evidence="9">The sequence shown here is derived from an EMBL/GenBank/DDBJ whole genome shotgun (WGS) entry which is preliminary data.</text>
</comment>
<accession>A0ABD3J3V1</accession>
<feature type="compositionally biased region" description="Polar residues" evidence="7">
    <location>
        <begin position="188"/>
        <end position="205"/>
    </location>
</feature>
<dbReference type="SUPFAM" id="SSF101936">
    <property type="entry name" value="DNA-binding pseudobarrel domain"/>
    <property type="match status" value="1"/>
</dbReference>
<evidence type="ECO:0000256" key="3">
    <source>
        <dbReference type="ARBA" id="ARBA00023125"/>
    </source>
</evidence>
<evidence type="ECO:0000256" key="7">
    <source>
        <dbReference type="SAM" id="MobiDB-lite"/>
    </source>
</evidence>
<keyword evidence="10" id="KW-1185">Reference proteome</keyword>
<keyword evidence="2" id="KW-0805">Transcription regulation</keyword>
<keyword evidence="5" id="KW-0539">Nucleus</keyword>
<dbReference type="Gene3D" id="2.40.330.10">
    <property type="entry name" value="DNA-binding pseudobarrel domain"/>
    <property type="match status" value="1"/>
</dbReference>
<dbReference type="CDD" id="cd10017">
    <property type="entry name" value="B3_DNA"/>
    <property type="match status" value="1"/>
</dbReference>
<feature type="domain" description="TF-B3" evidence="8">
    <location>
        <begin position="67"/>
        <end position="158"/>
    </location>
</feature>
<evidence type="ECO:0000256" key="5">
    <source>
        <dbReference type="ARBA" id="ARBA00023242"/>
    </source>
</evidence>
<sequence>MSLVVKKPVDPDPKSEQVASTYHRETKRQKRLVIDDLYHYDHVGGKSPAMERAEEFRANLPAEIPSFLKTMVRSNVTTGFWLHLPMPFCKLHMPRNNITVTLEDENGDEYPVNYIVDKTALSAGWKKFSSARELMEGDVLVFQLVRASVFKVHIVRGNNSQGVFGLDASRKQNDSENRMDKEVIPNEKTPSSGPVSQDVSPENAQSKSLMVLDTNPPCTPDQPGKLGDEIGPDATHGTRLSNSISAIDCGEATSNGSLTVLVSGTAIDSDLSEYQRKRYLELCASQNGFLHDNLLKSINYKLAAEMISETVNIADAIKASNLSTSRADLEMWDKTLEGFELLGIKVGFLRARLDQIKNVASELESYRDAENKQAAVQEEMRTVQVRLSKLKKLKKRLDADIESLKANAERHEHVFQEEASAPW</sequence>
<dbReference type="InterPro" id="IPR044837">
    <property type="entry name" value="REM16-like"/>
</dbReference>
<keyword evidence="4" id="KW-0804">Transcription</keyword>
<feature type="compositionally biased region" description="Basic and acidic residues" evidence="7">
    <location>
        <begin position="168"/>
        <end position="185"/>
    </location>
</feature>